<evidence type="ECO:0000256" key="1">
    <source>
        <dbReference type="SAM" id="Phobius"/>
    </source>
</evidence>
<dbReference type="Proteomes" id="UP000623467">
    <property type="component" value="Unassembled WGS sequence"/>
</dbReference>
<keyword evidence="1" id="KW-0472">Membrane</keyword>
<accession>A0A8H7CNF7</accession>
<protein>
    <submittedName>
        <fullName evidence="2">Uncharacterized protein</fullName>
    </submittedName>
</protein>
<dbReference type="AlphaFoldDB" id="A0A8H7CNF7"/>
<gene>
    <name evidence="2" type="ORF">MSAN_02069700</name>
</gene>
<keyword evidence="3" id="KW-1185">Reference proteome</keyword>
<reference evidence="2" key="1">
    <citation type="submission" date="2020-05" db="EMBL/GenBank/DDBJ databases">
        <title>Mycena genomes resolve the evolution of fungal bioluminescence.</title>
        <authorList>
            <person name="Tsai I.J."/>
        </authorList>
    </citation>
    <scope>NUCLEOTIDE SEQUENCE</scope>
    <source>
        <strain evidence="2">160909Yilan</strain>
    </source>
</reference>
<sequence>MTSAVAASTLVAILTGIETLARHILLIYIAWVAITLLLKWTEDASQSPSAMDLASSNTSRITSGNCFGPIKSVVSNSDLDSIHPVVHLAATAMTQSARQPTRSSDLTLGRLGSDLEQLTLASTRQCRPNNFSFHDSVLIVPEARRSKLCKFFAMPTHRSFILASSLLFEYMPKRAAITPYRYIASTKHLRYSFGFPLPMEDERFPVISGLTFPHAISAAMSLPQKPLLQ</sequence>
<dbReference type="OrthoDB" id="2947159at2759"/>
<evidence type="ECO:0000313" key="2">
    <source>
        <dbReference type="EMBL" id="KAF7341713.1"/>
    </source>
</evidence>
<keyword evidence="1" id="KW-1133">Transmembrane helix</keyword>
<feature type="transmembrane region" description="Helical" evidence="1">
    <location>
        <begin position="20"/>
        <end position="38"/>
    </location>
</feature>
<name>A0A8H7CNF7_9AGAR</name>
<organism evidence="2 3">
    <name type="scientific">Mycena sanguinolenta</name>
    <dbReference type="NCBI Taxonomy" id="230812"/>
    <lineage>
        <taxon>Eukaryota</taxon>
        <taxon>Fungi</taxon>
        <taxon>Dikarya</taxon>
        <taxon>Basidiomycota</taxon>
        <taxon>Agaricomycotina</taxon>
        <taxon>Agaricomycetes</taxon>
        <taxon>Agaricomycetidae</taxon>
        <taxon>Agaricales</taxon>
        <taxon>Marasmiineae</taxon>
        <taxon>Mycenaceae</taxon>
        <taxon>Mycena</taxon>
    </lineage>
</organism>
<comment type="caution">
    <text evidence="2">The sequence shown here is derived from an EMBL/GenBank/DDBJ whole genome shotgun (WGS) entry which is preliminary data.</text>
</comment>
<proteinExistence type="predicted"/>
<keyword evidence="1" id="KW-0812">Transmembrane</keyword>
<dbReference type="EMBL" id="JACAZH010000027">
    <property type="protein sequence ID" value="KAF7341713.1"/>
    <property type="molecule type" value="Genomic_DNA"/>
</dbReference>
<evidence type="ECO:0000313" key="3">
    <source>
        <dbReference type="Proteomes" id="UP000623467"/>
    </source>
</evidence>